<keyword evidence="8" id="KW-1185">Reference proteome</keyword>
<dbReference type="AlphaFoldDB" id="A0A4U2Z858"/>
<keyword evidence="3 4" id="KW-0408">Iron</keyword>
<dbReference type="Gene3D" id="1.20.120.20">
    <property type="entry name" value="Apolipoprotein"/>
    <property type="match status" value="1"/>
</dbReference>
<dbReference type="GO" id="GO:0046872">
    <property type="term" value="F:metal ion binding"/>
    <property type="evidence" value="ECO:0007669"/>
    <property type="project" value="UniProtKB-KW"/>
</dbReference>
<dbReference type="SUPFAM" id="SSF46626">
    <property type="entry name" value="Cytochrome c"/>
    <property type="match status" value="1"/>
</dbReference>
<evidence type="ECO:0000313" key="7">
    <source>
        <dbReference type="EMBL" id="TKI70244.1"/>
    </source>
</evidence>
<dbReference type="EMBL" id="SZPX01000002">
    <property type="protein sequence ID" value="TKI70244.1"/>
    <property type="molecule type" value="Genomic_DNA"/>
</dbReference>
<dbReference type="SUPFAM" id="SSF58113">
    <property type="entry name" value="Apolipoprotein A-I"/>
    <property type="match status" value="1"/>
</dbReference>
<dbReference type="PROSITE" id="PS51007">
    <property type="entry name" value="CYTC"/>
    <property type="match status" value="1"/>
</dbReference>
<evidence type="ECO:0000313" key="8">
    <source>
        <dbReference type="Proteomes" id="UP000309561"/>
    </source>
</evidence>
<gene>
    <name evidence="7" type="ORF">FCU45_02855</name>
</gene>
<name>A0A4U2Z858_9BACT</name>
<dbReference type="Proteomes" id="UP000309561">
    <property type="component" value="Unassembled WGS sequence"/>
</dbReference>
<dbReference type="GO" id="GO:0009055">
    <property type="term" value="F:electron transfer activity"/>
    <property type="evidence" value="ECO:0007669"/>
    <property type="project" value="InterPro"/>
</dbReference>
<evidence type="ECO:0000256" key="5">
    <source>
        <dbReference type="SAM" id="Coils"/>
    </source>
</evidence>
<dbReference type="Gene3D" id="1.10.760.10">
    <property type="entry name" value="Cytochrome c-like domain"/>
    <property type="match status" value="1"/>
</dbReference>
<sequence length="173" mass="18255">MKILISSVLALFLLGCSGENKQETKEVIAEKKESVAQSAEEVKEEVATKVEEVKEAVVETAEQVKEEVTTKVEEAKEVVTAKVEEAETAIAEAQVDGAKLYQVCAGCHGADGSKAALGKSQIIQGWDAKKTADALNGYKAGTYGGAMKGIMVGQVSKLGDAEIQALSEHISKL</sequence>
<dbReference type="Pfam" id="PF00034">
    <property type="entry name" value="Cytochrom_C"/>
    <property type="match status" value="1"/>
</dbReference>
<evidence type="ECO:0000256" key="3">
    <source>
        <dbReference type="ARBA" id="ARBA00023004"/>
    </source>
</evidence>
<dbReference type="GO" id="GO:0020037">
    <property type="term" value="F:heme binding"/>
    <property type="evidence" value="ECO:0007669"/>
    <property type="project" value="InterPro"/>
</dbReference>
<proteinExistence type="predicted"/>
<protein>
    <submittedName>
        <fullName evidence="7">C-type cytochrome</fullName>
    </submittedName>
</protein>
<evidence type="ECO:0000256" key="1">
    <source>
        <dbReference type="ARBA" id="ARBA00022617"/>
    </source>
</evidence>
<dbReference type="OrthoDB" id="5340148at2"/>
<evidence type="ECO:0000256" key="4">
    <source>
        <dbReference type="PROSITE-ProRule" id="PRU00433"/>
    </source>
</evidence>
<keyword evidence="2 4" id="KW-0479">Metal-binding</keyword>
<dbReference type="InterPro" id="IPR036909">
    <property type="entry name" value="Cyt_c-like_dom_sf"/>
</dbReference>
<feature type="coiled-coil region" evidence="5">
    <location>
        <begin position="36"/>
        <end position="96"/>
    </location>
</feature>
<dbReference type="InterPro" id="IPR009056">
    <property type="entry name" value="Cyt_c-like_dom"/>
</dbReference>
<accession>A0A4U2Z858</accession>
<comment type="caution">
    <text evidence="7">The sequence shown here is derived from an EMBL/GenBank/DDBJ whole genome shotgun (WGS) entry which is preliminary data.</text>
</comment>
<feature type="domain" description="Cytochrome c" evidence="6">
    <location>
        <begin position="92"/>
        <end position="173"/>
    </location>
</feature>
<evidence type="ECO:0000256" key="2">
    <source>
        <dbReference type="ARBA" id="ARBA00022723"/>
    </source>
</evidence>
<organism evidence="7 8">
    <name type="scientific">Sulfurimonas crateris</name>
    <dbReference type="NCBI Taxonomy" id="2574727"/>
    <lineage>
        <taxon>Bacteria</taxon>
        <taxon>Pseudomonadati</taxon>
        <taxon>Campylobacterota</taxon>
        <taxon>Epsilonproteobacteria</taxon>
        <taxon>Campylobacterales</taxon>
        <taxon>Sulfurimonadaceae</taxon>
        <taxon>Sulfurimonas</taxon>
    </lineage>
</organism>
<keyword evidence="5" id="KW-0175">Coiled coil</keyword>
<dbReference type="PROSITE" id="PS51257">
    <property type="entry name" value="PROKAR_LIPOPROTEIN"/>
    <property type="match status" value="1"/>
</dbReference>
<dbReference type="RefSeq" id="WP_137012097.1">
    <property type="nucleotide sequence ID" value="NZ_SZPX01000002.1"/>
</dbReference>
<evidence type="ECO:0000259" key="6">
    <source>
        <dbReference type="PROSITE" id="PS51007"/>
    </source>
</evidence>
<keyword evidence="1 4" id="KW-0349">Heme</keyword>
<reference evidence="7 8" key="1">
    <citation type="submission" date="2019-04" db="EMBL/GenBank/DDBJ databases">
        <title>Sulfurimonas crateris sp. nov. a facultative anaerobic sulfur-oxidizing chemolithautotrophic bacterium isolated from a terrestrial mud vulcano.</title>
        <authorList>
            <person name="Ratnikova N.M."/>
            <person name="Slobodkin A.I."/>
            <person name="Merkel A.Y."/>
            <person name="Novikov A."/>
            <person name="Bonch-Osmolovskaya E.A."/>
            <person name="Slobodkina G.B."/>
        </authorList>
    </citation>
    <scope>NUCLEOTIDE SEQUENCE [LARGE SCALE GENOMIC DNA]</scope>
    <source>
        <strain evidence="7 8">SN118</strain>
    </source>
</reference>